<dbReference type="AlphaFoldDB" id="A0A8H6FT88"/>
<feature type="compositionally biased region" description="Polar residues" evidence="1">
    <location>
        <begin position="141"/>
        <end position="155"/>
    </location>
</feature>
<feature type="compositionally biased region" description="Polar residues" evidence="1">
    <location>
        <begin position="81"/>
        <end position="90"/>
    </location>
</feature>
<evidence type="ECO:0000256" key="1">
    <source>
        <dbReference type="SAM" id="MobiDB-lite"/>
    </source>
</evidence>
<keyword evidence="3" id="KW-1185">Reference proteome</keyword>
<dbReference type="RefSeq" id="XP_037163742.1">
    <property type="nucleotide sequence ID" value="XM_037309282.1"/>
</dbReference>
<feature type="region of interest" description="Disordered" evidence="1">
    <location>
        <begin position="24"/>
        <end position="381"/>
    </location>
</feature>
<feature type="compositionally biased region" description="Basic and acidic residues" evidence="1">
    <location>
        <begin position="261"/>
        <end position="307"/>
    </location>
</feature>
<organism evidence="2 3">
    <name type="scientific">Letharia columbiana</name>
    <dbReference type="NCBI Taxonomy" id="112416"/>
    <lineage>
        <taxon>Eukaryota</taxon>
        <taxon>Fungi</taxon>
        <taxon>Dikarya</taxon>
        <taxon>Ascomycota</taxon>
        <taxon>Pezizomycotina</taxon>
        <taxon>Lecanoromycetes</taxon>
        <taxon>OSLEUM clade</taxon>
        <taxon>Lecanoromycetidae</taxon>
        <taxon>Lecanorales</taxon>
        <taxon>Lecanorineae</taxon>
        <taxon>Parmeliaceae</taxon>
        <taxon>Letharia</taxon>
    </lineage>
</organism>
<feature type="compositionally biased region" description="Low complexity" evidence="1">
    <location>
        <begin position="361"/>
        <end position="377"/>
    </location>
</feature>
<feature type="compositionally biased region" description="Low complexity" evidence="1">
    <location>
        <begin position="458"/>
        <end position="472"/>
    </location>
</feature>
<evidence type="ECO:0000313" key="3">
    <source>
        <dbReference type="Proteomes" id="UP000578531"/>
    </source>
</evidence>
<dbReference type="Proteomes" id="UP000578531">
    <property type="component" value="Unassembled WGS sequence"/>
</dbReference>
<feature type="region of interest" description="Disordered" evidence="1">
    <location>
        <begin position="396"/>
        <end position="534"/>
    </location>
</feature>
<name>A0A8H6FT88_9LECA</name>
<feature type="compositionally biased region" description="Basic residues" evidence="1">
    <location>
        <begin position="91"/>
        <end position="101"/>
    </location>
</feature>
<feature type="compositionally biased region" description="Low complexity" evidence="1">
    <location>
        <begin position="333"/>
        <end position="344"/>
    </location>
</feature>
<accession>A0A8H6FT88</accession>
<feature type="region of interest" description="Disordered" evidence="1">
    <location>
        <begin position="552"/>
        <end position="575"/>
    </location>
</feature>
<feature type="compositionally biased region" description="Basic and acidic residues" evidence="1">
    <location>
        <begin position="43"/>
        <end position="56"/>
    </location>
</feature>
<reference evidence="2 3" key="1">
    <citation type="journal article" date="2020" name="Genomics">
        <title>Complete, high-quality genomes from long-read metagenomic sequencing of two wolf lichen thalli reveals enigmatic genome architecture.</title>
        <authorList>
            <person name="McKenzie S.K."/>
            <person name="Walston R.F."/>
            <person name="Allen J.L."/>
        </authorList>
    </citation>
    <scope>NUCLEOTIDE SEQUENCE [LARGE SCALE GENOMIC DNA]</scope>
    <source>
        <strain evidence="2">WasteWater2</strain>
    </source>
</reference>
<comment type="caution">
    <text evidence="2">The sequence shown here is derived from an EMBL/GenBank/DDBJ whole genome shotgun (WGS) entry which is preliminary data.</text>
</comment>
<protein>
    <submittedName>
        <fullName evidence="2">Uncharacterized protein</fullName>
    </submittedName>
</protein>
<dbReference type="OrthoDB" id="4207724at2759"/>
<feature type="compositionally biased region" description="Polar residues" evidence="1">
    <location>
        <begin position="174"/>
        <end position="188"/>
    </location>
</feature>
<evidence type="ECO:0000313" key="2">
    <source>
        <dbReference type="EMBL" id="KAF6234345.1"/>
    </source>
</evidence>
<feature type="compositionally biased region" description="Low complexity" evidence="1">
    <location>
        <begin position="189"/>
        <end position="199"/>
    </location>
</feature>
<feature type="compositionally biased region" description="Basic and acidic residues" evidence="1">
    <location>
        <begin position="511"/>
        <end position="531"/>
    </location>
</feature>
<gene>
    <name evidence="2" type="ORF">HO173_007378</name>
</gene>
<feature type="compositionally biased region" description="Basic and acidic residues" evidence="1">
    <location>
        <begin position="475"/>
        <end position="490"/>
    </location>
</feature>
<feature type="compositionally biased region" description="Acidic residues" evidence="1">
    <location>
        <begin position="124"/>
        <end position="133"/>
    </location>
</feature>
<dbReference type="GeneID" id="59289035"/>
<proteinExistence type="predicted"/>
<feature type="compositionally biased region" description="Low complexity" evidence="1">
    <location>
        <begin position="438"/>
        <end position="450"/>
    </location>
</feature>
<dbReference type="EMBL" id="JACCJC010000030">
    <property type="protein sequence ID" value="KAF6234345.1"/>
    <property type="molecule type" value="Genomic_DNA"/>
</dbReference>
<feature type="compositionally biased region" description="Polar residues" evidence="1">
    <location>
        <begin position="216"/>
        <end position="226"/>
    </location>
</feature>
<sequence length="575" mass="61558">MDPWKSWAIVGVFGLGAAYYYSQSGKNKRGRGRAPPLLSAEQSQRRGSDQRNDSKDKRKKKGKLSDTSDQPGSDAGEVASASVQTSTNGTVKKRKGGKKQPSKLAQSSAAEIGPEQGLGTENGIAEDEEMDNEEFARQLSGLKTGTSLRKPATQNENKKTRKQGKRNEAPPQAMNGSALKTNGVASSQDMSTASSTTGADADDDLSPAMSPDLRATQATTTSSTDISDMLEPAPKGSSILRITEPANPQPVRQPKAQKGAPEPETKKQRQNRQKNEDKKAMRERAEKERRALLEKQLRTAREAEGRPAKNGLAPSQLPSTNAWNKPASAATDSSGPVSKQSSVSLLDTFEDAPTTAPNPRSTNGGANGVSNGVSVDGKVWNNDLPSEEEQMRMITEMDSDNAWSTVAKGGKSKKKSSAAVPVNKDSIHSSGNQKKDTSSTTAAASLAISADNKKTPKDNNNNNNSTSSTMPPISAEHDITTSSGAEKKDIPTGVMASKEENLNKTATSPTKDSKNEESASNRATDAHEPKHVKATYETIDHSVWTRKNITEHPDYDPDFPYALTGHPDDDEWAVC</sequence>